<dbReference type="GO" id="GO:0000160">
    <property type="term" value="P:phosphorelay signal transduction system"/>
    <property type="evidence" value="ECO:0007669"/>
    <property type="project" value="InterPro"/>
</dbReference>
<dbReference type="CDD" id="cd06170">
    <property type="entry name" value="LuxR_C_like"/>
    <property type="match status" value="1"/>
</dbReference>
<name>A0A3D0KFT2_9GAMM</name>
<dbReference type="GO" id="GO:0006355">
    <property type="term" value="P:regulation of DNA-templated transcription"/>
    <property type="evidence" value="ECO:0007669"/>
    <property type="project" value="InterPro"/>
</dbReference>
<dbReference type="InterPro" id="IPR001789">
    <property type="entry name" value="Sig_transdc_resp-reg_receiver"/>
</dbReference>
<evidence type="ECO:0000313" key="5">
    <source>
        <dbReference type="EMBL" id="HCA02432.1"/>
    </source>
</evidence>
<accession>A0A3D0KFT2</accession>
<dbReference type="CDD" id="cd17535">
    <property type="entry name" value="REC_NarL-like"/>
    <property type="match status" value="1"/>
</dbReference>
<dbReference type="PRINTS" id="PR00038">
    <property type="entry name" value="HTHLUXR"/>
</dbReference>
<dbReference type="GO" id="GO:0003677">
    <property type="term" value="F:DNA binding"/>
    <property type="evidence" value="ECO:0007669"/>
    <property type="project" value="UniProtKB-KW"/>
</dbReference>
<dbReference type="EMBL" id="DOTR01000048">
    <property type="protein sequence ID" value="HCA02432.1"/>
    <property type="molecule type" value="Genomic_DNA"/>
</dbReference>
<reference evidence="5" key="1">
    <citation type="journal article" date="2018" name="Nat. Biotechnol.">
        <title>A standardized bacterial taxonomy based on genome phylogeny substantially revises the tree of life.</title>
        <authorList>
            <person name="Parks D.H."/>
            <person name="Chuvochina M."/>
            <person name="Waite D.W."/>
            <person name="Rinke C."/>
            <person name="Skarshewski A."/>
            <person name="Chaumeil P.A."/>
            <person name="Hugenholtz P."/>
        </authorList>
    </citation>
    <scope>NUCLEOTIDE SEQUENCE [LARGE SCALE GENOMIC DNA]</scope>
    <source>
        <strain evidence="5">UBA11284</strain>
    </source>
</reference>
<protein>
    <submittedName>
        <fullName evidence="5">DNA-binding response regulator</fullName>
    </submittedName>
</protein>
<sequence>MYSLLVADDHPLFREALHAVISAGLTDTQLLESDSLAAAIHTIGTHDELDLLLLDLSLPDADGLEGLTILRERFPWLPVAIVSAHQERQLVLDAITQGAVGYIPKSTPREQLLAALSQILQGQLYLPADIMRQPPPRMESSALTPSSEVSRERLIRLTDKQLDVLGCMAQGMSNKQIARELFIAETTVKTHVSAILRKLGATSRVHAIVIAGEEELGAYLAKRTSST</sequence>
<evidence type="ECO:0000259" key="3">
    <source>
        <dbReference type="PROSITE" id="PS50043"/>
    </source>
</evidence>
<proteinExistence type="predicted"/>
<feature type="modified residue" description="4-aspartylphosphate" evidence="2">
    <location>
        <position position="55"/>
    </location>
</feature>
<comment type="caution">
    <text evidence="5">The sequence shown here is derived from an EMBL/GenBank/DDBJ whole genome shotgun (WGS) entry which is preliminary data.</text>
</comment>
<evidence type="ECO:0000256" key="2">
    <source>
        <dbReference type="PROSITE-ProRule" id="PRU00169"/>
    </source>
</evidence>
<dbReference type="SMART" id="SM00421">
    <property type="entry name" value="HTH_LUXR"/>
    <property type="match status" value="1"/>
</dbReference>
<dbReference type="AlphaFoldDB" id="A0A3D0KFT2"/>
<dbReference type="Gene3D" id="3.40.50.2300">
    <property type="match status" value="1"/>
</dbReference>
<dbReference type="PROSITE" id="PS00622">
    <property type="entry name" value="HTH_LUXR_1"/>
    <property type="match status" value="1"/>
</dbReference>
<dbReference type="PROSITE" id="PS50043">
    <property type="entry name" value="HTH_LUXR_2"/>
    <property type="match status" value="1"/>
</dbReference>
<dbReference type="Pfam" id="PF00196">
    <property type="entry name" value="GerE"/>
    <property type="match status" value="1"/>
</dbReference>
<dbReference type="PROSITE" id="PS50110">
    <property type="entry name" value="RESPONSE_REGULATORY"/>
    <property type="match status" value="1"/>
</dbReference>
<dbReference type="SMART" id="SM00448">
    <property type="entry name" value="REC"/>
    <property type="match status" value="1"/>
</dbReference>
<dbReference type="SUPFAM" id="SSF52172">
    <property type="entry name" value="CheY-like"/>
    <property type="match status" value="1"/>
</dbReference>
<feature type="domain" description="HTH luxR-type" evidence="3">
    <location>
        <begin position="150"/>
        <end position="215"/>
    </location>
</feature>
<feature type="domain" description="Response regulatory" evidence="4">
    <location>
        <begin position="3"/>
        <end position="120"/>
    </location>
</feature>
<organism evidence="5">
    <name type="scientific">Halomonas campaniensis</name>
    <dbReference type="NCBI Taxonomy" id="213554"/>
    <lineage>
        <taxon>Bacteria</taxon>
        <taxon>Pseudomonadati</taxon>
        <taxon>Pseudomonadota</taxon>
        <taxon>Gammaproteobacteria</taxon>
        <taxon>Oceanospirillales</taxon>
        <taxon>Halomonadaceae</taxon>
        <taxon>Halomonas</taxon>
    </lineage>
</organism>
<keyword evidence="5" id="KW-0238">DNA-binding</keyword>
<dbReference type="InterPro" id="IPR058245">
    <property type="entry name" value="NreC/VraR/RcsB-like_REC"/>
</dbReference>
<dbReference type="InterPro" id="IPR000792">
    <property type="entry name" value="Tscrpt_reg_LuxR_C"/>
</dbReference>
<evidence type="ECO:0000256" key="1">
    <source>
        <dbReference type="ARBA" id="ARBA00022553"/>
    </source>
</evidence>
<dbReference type="InterPro" id="IPR051015">
    <property type="entry name" value="EvgA-like"/>
</dbReference>
<dbReference type="InterPro" id="IPR011006">
    <property type="entry name" value="CheY-like_superfamily"/>
</dbReference>
<keyword evidence="1 2" id="KW-0597">Phosphoprotein</keyword>
<gene>
    <name evidence="5" type="ORF">DEO68_09660</name>
</gene>
<dbReference type="Pfam" id="PF00072">
    <property type="entry name" value="Response_reg"/>
    <property type="match status" value="1"/>
</dbReference>
<dbReference type="PANTHER" id="PTHR45566">
    <property type="entry name" value="HTH-TYPE TRANSCRIPTIONAL REGULATOR YHJB-RELATED"/>
    <property type="match status" value="1"/>
</dbReference>
<dbReference type="PANTHER" id="PTHR45566:SF1">
    <property type="entry name" value="HTH-TYPE TRANSCRIPTIONAL REGULATOR YHJB-RELATED"/>
    <property type="match status" value="1"/>
</dbReference>
<evidence type="ECO:0000259" key="4">
    <source>
        <dbReference type="PROSITE" id="PS50110"/>
    </source>
</evidence>